<evidence type="ECO:0000313" key="2">
    <source>
        <dbReference type="Proteomes" id="UP001157418"/>
    </source>
</evidence>
<keyword evidence="2" id="KW-1185">Reference proteome</keyword>
<accession>A0AAU9PR60</accession>
<protein>
    <submittedName>
        <fullName evidence="1">Uncharacterized protein</fullName>
    </submittedName>
</protein>
<sequence length="193" mass="21460">MTYKSILSVSFRLLSSSEFVINLLKILTMQDLDEGCNGIDDKKASLLMMNFTIEEVEFAINKLGEDAPVNELVDFIFAAQLANADDKRISEEFQKKDMLIVIVEKLWSGLEHFVFDWLINADRVVSQVEYPLLANLRGLILDLVAQLMGALSQMRVVGKGCKLVGCGTAVPILEVSNDDLSNIVDTNDGWISV</sequence>
<evidence type="ECO:0000313" key="1">
    <source>
        <dbReference type="EMBL" id="CAH1452858.1"/>
    </source>
</evidence>
<organism evidence="1 2">
    <name type="scientific">Lactuca virosa</name>
    <dbReference type="NCBI Taxonomy" id="75947"/>
    <lineage>
        <taxon>Eukaryota</taxon>
        <taxon>Viridiplantae</taxon>
        <taxon>Streptophyta</taxon>
        <taxon>Embryophyta</taxon>
        <taxon>Tracheophyta</taxon>
        <taxon>Spermatophyta</taxon>
        <taxon>Magnoliopsida</taxon>
        <taxon>eudicotyledons</taxon>
        <taxon>Gunneridae</taxon>
        <taxon>Pentapetalae</taxon>
        <taxon>asterids</taxon>
        <taxon>campanulids</taxon>
        <taxon>Asterales</taxon>
        <taxon>Asteraceae</taxon>
        <taxon>Cichorioideae</taxon>
        <taxon>Cichorieae</taxon>
        <taxon>Lactucinae</taxon>
        <taxon>Lactuca</taxon>
    </lineage>
</organism>
<dbReference type="Proteomes" id="UP001157418">
    <property type="component" value="Unassembled WGS sequence"/>
</dbReference>
<comment type="caution">
    <text evidence="1">The sequence shown here is derived from an EMBL/GenBank/DDBJ whole genome shotgun (WGS) entry which is preliminary data.</text>
</comment>
<name>A0AAU9PR60_9ASTR</name>
<dbReference type="EMBL" id="CAKMRJ010005745">
    <property type="protein sequence ID" value="CAH1452858.1"/>
    <property type="molecule type" value="Genomic_DNA"/>
</dbReference>
<proteinExistence type="predicted"/>
<reference evidence="1 2" key="1">
    <citation type="submission" date="2022-01" db="EMBL/GenBank/DDBJ databases">
        <authorList>
            <person name="Xiong W."/>
            <person name="Schranz E."/>
        </authorList>
    </citation>
    <scope>NUCLEOTIDE SEQUENCE [LARGE SCALE GENOMIC DNA]</scope>
</reference>
<dbReference type="AlphaFoldDB" id="A0AAU9PR60"/>
<gene>
    <name evidence="1" type="ORF">LVIROSA_LOCUS38145</name>
</gene>